<accession>A0A9W8ZEG6</accession>
<dbReference type="Proteomes" id="UP001140510">
    <property type="component" value="Unassembled WGS sequence"/>
</dbReference>
<comment type="caution">
    <text evidence="2">The sequence shown here is derived from an EMBL/GenBank/DDBJ whole genome shotgun (WGS) entry which is preliminary data.</text>
</comment>
<protein>
    <submittedName>
        <fullName evidence="2">Uncharacterized protein</fullName>
    </submittedName>
</protein>
<feature type="region of interest" description="Disordered" evidence="1">
    <location>
        <begin position="28"/>
        <end position="112"/>
    </location>
</feature>
<keyword evidence="3" id="KW-1185">Reference proteome</keyword>
<organism evidence="2 3">
    <name type="scientific">Didymella pomorum</name>
    <dbReference type="NCBI Taxonomy" id="749634"/>
    <lineage>
        <taxon>Eukaryota</taxon>
        <taxon>Fungi</taxon>
        <taxon>Dikarya</taxon>
        <taxon>Ascomycota</taxon>
        <taxon>Pezizomycotina</taxon>
        <taxon>Dothideomycetes</taxon>
        <taxon>Pleosporomycetidae</taxon>
        <taxon>Pleosporales</taxon>
        <taxon>Pleosporineae</taxon>
        <taxon>Didymellaceae</taxon>
        <taxon>Didymella</taxon>
    </lineage>
</organism>
<proteinExistence type="predicted"/>
<sequence length="359" mass="40655">MVAADANVHLKYMILSNARLYFEIRSELDMPPRETRNSNNKDASDHGSAEESSKQSPQENVKDEPSDERPAAAGEKRKKSPPPDNANKASKATEDEQATKTHDEDPSKSDASPEQILKFLLSDAAVDMCRPKDELEDLEKRGKDIKTYAQLLSPFEELVCAVVLSRPISHRLGLRTIRTILNPPWEFTDAESIKAAGAEKIYKSLDDARTQHRGKTTGEIEAIAEAVRKNNWHNDLEKLRKQAKNKVDKERDVLQSSIKGLGKTGLNIFYRRIQWLWEEAYPFIDARTQDSLEKLGMPKEPNEVVELIDKNWQDLEVDDSGDFKDEEKKRRAFVLLLERSVGADLEKKSEDILTAAAKS</sequence>
<dbReference type="AlphaFoldDB" id="A0A9W8ZEG6"/>
<gene>
    <name evidence="2" type="ORF">N0V91_005837</name>
</gene>
<evidence type="ECO:0000256" key="1">
    <source>
        <dbReference type="SAM" id="MobiDB-lite"/>
    </source>
</evidence>
<feature type="compositionally biased region" description="Basic and acidic residues" evidence="1">
    <location>
        <begin position="91"/>
        <end position="108"/>
    </location>
</feature>
<feature type="compositionally biased region" description="Basic and acidic residues" evidence="1">
    <location>
        <begin position="42"/>
        <end position="53"/>
    </location>
</feature>
<evidence type="ECO:0000313" key="2">
    <source>
        <dbReference type="EMBL" id="KAJ4404493.1"/>
    </source>
</evidence>
<dbReference type="EMBL" id="JAPEVA010000042">
    <property type="protein sequence ID" value="KAJ4404493.1"/>
    <property type="molecule type" value="Genomic_DNA"/>
</dbReference>
<evidence type="ECO:0000313" key="3">
    <source>
        <dbReference type="Proteomes" id="UP001140510"/>
    </source>
</evidence>
<reference evidence="2" key="1">
    <citation type="submission" date="2022-10" db="EMBL/GenBank/DDBJ databases">
        <title>Tapping the CABI collections for fungal endophytes: first genome assemblies for Collariella, Neodidymelliopsis, Ascochyta clinopodiicola, Didymella pomorum, Didymosphaeria variabile, Neocosmospora piperis and Neocucurbitaria cava.</title>
        <authorList>
            <person name="Hill R."/>
        </authorList>
    </citation>
    <scope>NUCLEOTIDE SEQUENCE</scope>
    <source>
        <strain evidence="2">IMI 355091</strain>
    </source>
</reference>
<name>A0A9W8ZEG6_9PLEO</name>
<feature type="compositionally biased region" description="Basic and acidic residues" evidence="1">
    <location>
        <begin position="60"/>
        <end position="70"/>
    </location>
</feature>
<dbReference type="OrthoDB" id="4676at2759"/>